<evidence type="ECO:0000256" key="3">
    <source>
        <dbReference type="ARBA" id="ARBA00022527"/>
    </source>
</evidence>
<dbReference type="SMART" id="SM00220">
    <property type="entry name" value="S_TKc"/>
    <property type="match status" value="1"/>
</dbReference>
<keyword evidence="9" id="KW-0418">Kinase</keyword>
<dbReference type="InterPro" id="IPR051824">
    <property type="entry name" value="LRR_Rcpt-Like_S/T_Kinase"/>
</dbReference>
<dbReference type="Proteomes" id="UP001633002">
    <property type="component" value="Unassembled WGS sequence"/>
</dbReference>
<evidence type="ECO:0000313" key="17">
    <source>
        <dbReference type="EMBL" id="KAL3679185.1"/>
    </source>
</evidence>
<dbReference type="GO" id="GO:0005524">
    <property type="term" value="F:ATP binding"/>
    <property type="evidence" value="ECO:0007669"/>
    <property type="project" value="UniProtKB-KW"/>
</dbReference>
<dbReference type="EC" id="2.7.11.1" evidence="2"/>
<evidence type="ECO:0000256" key="4">
    <source>
        <dbReference type="ARBA" id="ARBA00022614"/>
    </source>
</evidence>
<evidence type="ECO:0000256" key="2">
    <source>
        <dbReference type="ARBA" id="ARBA00012513"/>
    </source>
</evidence>
<dbReference type="InterPro" id="IPR032675">
    <property type="entry name" value="LRR_dom_sf"/>
</dbReference>
<evidence type="ECO:0000256" key="11">
    <source>
        <dbReference type="ARBA" id="ARBA00022989"/>
    </source>
</evidence>
<keyword evidence="5" id="KW-0808">Transferase</keyword>
<dbReference type="SUPFAM" id="SSF56112">
    <property type="entry name" value="Protein kinase-like (PK-like)"/>
    <property type="match status" value="1"/>
</dbReference>
<name>A0ABD3GJ00_9MARC</name>
<evidence type="ECO:0000256" key="12">
    <source>
        <dbReference type="ARBA" id="ARBA00023136"/>
    </source>
</evidence>
<keyword evidence="10" id="KW-0067">ATP-binding</keyword>
<dbReference type="Pfam" id="PF00560">
    <property type="entry name" value="LRR_1"/>
    <property type="match status" value="1"/>
</dbReference>
<keyword evidence="3" id="KW-0723">Serine/threonine-protein kinase</keyword>
<proteinExistence type="predicted"/>
<evidence type="ECO:0000256" key="15">
    <source>
        <dbReference type="SAM" id="Phobius"/>
    </source>
</evidence>
<dbReference type="SUPFAM" id="SSF52058">
    <property type="entry name" value="L domain-like"/>
    <property type="match status" value="1"/>
</dbReference>
<evidence type="ECO:0000256" key="13">
    <source>
        <dbReference type="ARBA" id="ARBA00047899"/>
    </source>
</evidence>
<accession>A0ABD3GJ00</accession>
<evidence type="ECO:0000256" key="14">
    <source>
        <dbReference type="ARBA" id="ARBA00048679"/>
    </source>
</evidence>
<dbReference type="FunFam" id="1.10.510.10:FF:001023">
    <property type="entry name" value="Os07g0541700 protein"/>
    <property type="match status" value="1"/>
</dbReference>
<keyword evidence="6 15" id="KW-0812">Transmembrane</keyword>
<keyword evidence="11 15" id="KW-1133">Transmembrane helix</keyword>
<keyword evidence="4" id="KW-0433">Leucine-rich repeat</keyword>
<evidence type="ECO:0000256" key="9">
    <source>
        <dbReference type="ARBA" id="ARBA00022777"/>
    </source>
</evidence>
<protein>
    <recommendedName>
        <fullName evidence="2">non-specific serine/threonine protein kinase</fullName>
        <ecNumber evidence="2">2.7.11.1</ecNumber>
    </recommendedName>
</protein>
<keyword evidence="8" id="KW-0547">Nucleotide-binding</keyword>
<dbReference type="PROSITE" id="PS50011">
    <property type="entry name" value="PROTEIN_KINASE_DOM"/>
    <property type="match status" value="1"/>
</dbReference>
<dbReference type="PROSITE" id="PS00108">
    <property type="entry name" value="PROTEIN_KINASE_ST"/>
    <property type="match status" value="1"/>
</dbReference>
<comment type="catalytic activity">
    <reaction evidence="14">
        <text>L-seryl-[protein] + ATP = O-phospho-L-seryl-[protein] + ADP + H(+)</text>
        <dbReference type="Rhea" id="RHEA:17989"/>
        <dbReference type="Rhea" id="RHEA-COMP:9863"/>
        <dbReference type="Rhea" id="RHEA-COMP:11604"/>
        <dbReference type="ChEBI" id="CHEBI:15378"/>
        <dbReference type="ChEBI" id="CHEBI:29999"/>
        <dbReference type="ChEBI" id="CHEBI:30616"/>
        <dbReference type="ChEBI" id="CHEBI:83421"/>
        <dbReference type="ChEBI" id="CHEBI:456216"/>
        <dbReference type="EC" id="2.7.11.1"/>
    </reaction>
</comment>
<dbReference type="InterPro" id="IPR001611">
    <property type="entry name" value="Leu-rich_rpt"/>
</dbReference>
<dbReference type="Gene3D" id="3.30.200.20">
    <property type="entry name" value="Phosphorylase Kinase, domain 1"/>
    <property type="match status" value="1"/>
</dbReference>
<evidence type="ECO:0000256" key="6">
    <source>
        <dbReference type="ARBA" id="ARBA00022692"/>
    </source>
</evidence>
<evidence type="ECO:0000256" key="8">
    <source>
        <dbReference type="ARBA" id="ARBA00022741"/>
    </source>
</evidence>
<dbReference type="Gene3D" id="1.10.510.10">
    <property type="entry name" value="Transferase(Phosphotransferase) domain 1"/>
    <property type="match status" value="1"/>
</dbReference>
<feature type="transmembrane region" description="Helical" evidence="15">
    <location>
        <begin position="242"/>
        <end position="268"/>
    </location>
</feature>
<comment type="caution">
    <text evidence="17">The sequence shown here is derived from an EMBL/GenBank/DDBJ whole genome shotgun (WGS) entry which is preliminary data.</text>
</comment>
<keyword evidence="18" id="KW-1185">Reference proteome</keyword>
<keyword evidence="7" id="KW-0677">Repeat</keyword>
<comment type="subcellular location">
    <subcellularLocation>
        <location evidence="1">Membrane</location>
    </subcellularLocation>
</comment>
<comment type="catalytic activity">
    <reaction evidence="13">
        <text>L-threonyl-[protein] + ATP = O-phospho-L-threonyl-[protein] + ADP + H(+)</text>
        <dbReference type="Rhea" id="RHEA:46608"/>
        <dbReference type="Rhea" id="RHEA-COMP:11060"/>
        <dbReference type="Rhea" id="RHEA-COMP:11605"/>
        <dbReference type="ChEBI" id="CHEBI:15378"/>
        <dbReference type="ChEBI" id="CHEBI:30013"/>
        <dbReference type="ChEBI" id="CHEBI:30616"/>
        <dbReference type="ChEBI" id="CHEBI:61977"/>
        <dbReference type="ChEBI" id="CHEBI:456216"/>
        <dbReference type="EC" id="2.7.11.1"/>
    </reaction>
</comment>
<evidence type="ECO:0000256" key="5">
    <source>
        <dbReference type="ARBA" id="ARBA00022679"/>
    </source>
</evidence>
<dbReference type="GO" id="GO:0004674">
    <property type="term" value="F:protein serine/threonine kinase activity"/>
    <property type="evidence" value="ECO:0007669"/>
    <property type="project" value="UniProtKB-KW"/>
</dbReference>
<dbReference type="PANTHER" id="PTHR48006">
    <property type="entry name" value="LEUCINE-RICH REPEAT-CONTAINING PROTEIN DDB_G0281931-RELATED"/>
    <property type="match status" value="1"/>
</dbReference>
<evidence type="ECO:0000256" key="1">
    <source>
        <dbReference type="ARBA" id="ARBA00004370"/>
    </source>
</evidence>
<dbReference type="Gene3D" id="3.80.10.10">
    <property type="entry name" value="Ribonuclease Inhibitor"/>
    <property type="match status" value="1"/>
</dbReference>
<dbReference type="PANTHER" id="PTHR48006:SF84">
    <property type="entry name" value="REPEAT TRANSMEMBRANE PROTEIN KINASE, PUTATIVE, EXPRESSED-RELATED"/>
    <property type="match status" value="1"/>
</dbReference>
<dbReference type="AlphaFoldDB" id="A0ABD3GJ00"/>
<gene>
    <name evidence="17" type="ORF">R1sor_022141</name>
</gene>
<evidence type="ECO:0000259" key="16">
    <source>
        <dbReference type="PROSITE" id="PS50011"/>
    </source>
</evidence>
<evidence type="ECO:0000313" key="18">
    <source>
        <dbReference type="Proteomes" id="UP001633002"/>
    </source>
</evidence>
<feature type="domain" description="Protein kinase" evidence="16">
    <location>
        <begin position="238"/>
        <end position="507"/>
    </location>
</feature>
<evidence type="ECO:0000256" key="7">
    <source>
        <dbReference type="ARBA" id="ARBA00022737"/>
    </source>
</evidence>
<organism evidence="17 18">
    <name type="scientific">Riccia sorocarpa</name>
    <dbReference type="NCBI Taxonomy" id="122646"/>
    <lineage>
        <taxon>Eukaryota</taxon>
        <taxon>Viridiplantae</taxon>
        <taxon>Streptophyta</taxon>
        <taxon>Embryophyta</taxon>
        <taxon>Marchantiophyta</taxon>
        <taxon>Marchantiopsida</taxon>
        <taxon>Marchantiidae</taxon>
        <taxon>Marchantiales</taxon>
        <taxon>Ricciaceae</taxon>
        <taxon>Riccia</taxon>
    </lineage>
</organism>
<dbReference type="InterPro" id="IPR011009">
    <property type="entry name" value="Kinase-like_dom_sf"/>
</dbReference>
<dbReference type="InterPro" id="IPR000719">
    <property type="entry name" value="Prot_kinase_dom"/>
</dbReference>
<dbReference type="Pfam" id="PF07714">
    <property type="entry name" value="PK_Tyr_Ser-Thr"/>
    <property type="match status" value="1"/>
</dbReference>
<dbReference type="GO" id="GO:0016020">
    <property type="term" value="C:membrane"/>
    <property type="evidence" value="ECO:0007669"/>
    <property type="project" value="UniProtKB-SubCell"/>
</dbReference>
<keyword evidence="12 15" id="KW-0472">Membrane</keyword>
<sequence>MFNISRAATSSRPAMVNVFELYAAITADVKTFDGENFTSCKFLDKLVADMKVRLMSSHESVDTFGDPCKPSPWSWLKSESFQEVTSFITEIDLSNRGLDGVFTAELQLPEFLTVFNLSNNHFSGLLPIALGNQTLVVTVDLSDNDLSGAFPAFPNASLEFLNLASNHMSGTISAMLYSKNFELQPLRVLILSENSFSGMVPDVIWGSTSQLQRVILERYLCRYSEFEDYYWKYLEGTRNEHLIIGLSVSGSLVPLIACILLILLARVWKRVKLLHRIQEELAKEDEAVLITGIKHRNLVQLKGCCVRDKKRMLVYEYAQNGNLAQALWGKARSSPLTWAQRLKICVGVAKGLSYLHEELQPKVIHRDIKPQNILLDKDWNAKIADFGLARPMKGDEGTEDDADAGEFAQIGYLAPEYAVQGLITEKLDVCSYGILLLQIISGSKCFDSSATSDELDLRTWAFKLYRVGCLLSLAEQNLLAVTSAEEILLKIALCLQVVHNKRPSMKL</sequence>
<reference evidence="17 18" key="1">
    <citation type="submission" date="2024-09" db="EMBL/GenBank/DDBJ databases">
        <title>Chromosome-scale assembly of Riccia sorocarpa.</title>
        <authorList>
            <person name="Paukszto L."/>
        </authorList>
    </citation>
    <scope>NUCLEOTIDE SEQUENCE [LARGE SCALE GENOMIC DNA]</scope>
    <source>
        <strain evidence="17">LP-2024</strain>
        <tissue evidence="17">Aerial parts of the thallus</tissue>
    </source>
</reference>
<dbReference type="EMBL" id="JBJQOH010000007">
    <property type="protein sequence ID" value="KAL3679185.1"/>
    <property type="molecule type" value="Genomic_DNA"/>
</dbReference>
<dbReference type="InterPro" id="IPR001245">
    <property type="entry name" value="Ser-Thr/Tyr_kinase_cat_dom"/>
</dbReference>
<dbReference type="InterPro" id="IPR008271">
    <property type="entry name" value="Ser/Thr_kinase_AS"/>
</dbReference>
<evidence type="ECO:0000256" key="10">
    <source>
        <dbReference type="ARBA" id="ARBA00022840"/>
    </source>
</evidence>